<accession>A0A9D4VAK4</accession>
<feature type="non-terminal residue" evidence="2">
    <location>
        <position position="115"/>
    </location>
</feature>
<feature type="region of interest" description="Disordered" evidence="1">
    <location>
        <begin position="1"/>
        <end position="37"/>
    </location>
</feature>
<gene>
    <name evidence="2" type="ORF">GOP47_0002380</name>
</gene>
<reference evidence="2" key="1">
    <citation type="submission" date="2021-01" db="EMBL/GenBank/DDBJ databases">
        <title>Adiantum capillus-veneris genome.</title>
        <authorList>
            <person name="Fang Y."/>
            <person name="Liao Q."/>
        </authorList>
    </citation>
    <scope>NUCLEOTIDE SEQUENCE</scope>
    <source>
        <strain evidence="2">H3</strain>
        <tissue evidence="2">Leaf</tissue>
    </source>
</reference>
<name>A0A9D4VAK4_ADICA</name>
<proteinExistence type="predicted"/>
<dbReference type="AlphaFoldDB" id="A0A9D4VAK4"/>
<feature type="compositionally biased region" description="Basic and acidic residues" evidence="1">
    <location>
        <begin position="1"/>
        <end position="15"/>
    </location>
</feature>
<evidence type="ECO:0000256" key="1">
    <source>
        <dbReference type="SAM" id="MobiDB-lite"/>
    </source>
</evidence>
<protein>
    <submittedName>
        <fullName evidence="2">Uncharacterized protein</fullName>
    </submittedName>
</protein>
<dbReference type="Proteomes" id="UP000886520">
    <property type="component" value="Chromosome 2"/>
</dbReference>
<organism evidence="2 3">
    <name type="scientific">Adiantum capillus-veneris</name>
    <name type="common">Maidenhair fern</name>
    <dbReference type="NCBI Taxonomy" id="13818"/>
    <lineage>
        <taxon>Eukaryota</taxon>
        <taxon>Viridiplantae</taxon>
        <taxon>Streptophyta</taxon>
        <taxon>Embryophyta</taxon>
        <taxon>Tracheophyta</taxon>
        <taxon>Polypodiopsida</taxon>
        <taxon>Polypodiidae</taxon>
        <taxon>Polypodiales</taxon>
        <taxon>Pteridineae</taxon>
        <taxon>Pteridaceae</taxon>
        <taxon>Vittarioideae</taxon>
        <taxon>Adiantum</taxon>
    </lineage>
</organism>
<comment type="caution">
    <text evidence="2">The sequence shown here is derived from an EMBL/GenBank/DDBJ whole genome shotgun (WGS) entry which is preliminary data.</text>
</comment>
<dbReference type="EMBL" id="JABFUD020000003">
    <property type="protein sequence ID" value="KAI5082637.1"/>
    <property type="molecule type" value="Genomic_DNA"/>
</dbReference>
<keyword evidence="3" id="KW-1185">Reference proteome</keyword>
<evidence type="ECO:0000313" key="2">
    <source>
        <dbReference type="EMBL" id="KAI5082637.1"/>
    </source>
</evidence>
<evidence type="ECO:0000313" key="3">
    <source>
        <dbReference type="Proteomes" id="UP000886520"/>
    </source>
</evidence>
<sequence>DSSRLSEELRQVRSVEKRRRPCPSTNGSANDRTVMKPPTTLRWAGRLQSACKSCNEDYNVRKAAAGVTVVHGAERESSEQKTDTWNPVVRTCSFHVSRFLQKEMISNRVDNTNQS</sequence>